<organism evidence="1 2">
    <name type="scientific">Gibbsiella quercinecans</name>
    <dbReference type="NCBI Taxonomy" id="929813"/>
    <lineage>
        <taxon>Bacteria</taxon>
        <taxon>Pseudomonadati</taxon>
        <taxon>Pseudomonadota</taxon>
        <taxon>Gammaproteobacteria</taxon>
        <taxon>Enterobacterales</taxon>
        <taxon>Yersiniaceae</taxon>
        <taxon>Gibbsiella</taxon>
    </lineage>
</organism>
<evidence type="ECO:0000313" key="1">
    <source>
        <dbReference type="EMBL" id="ATA18000.1"/>
    </source>
</evidence>
<dbReference type="Gene3D" id="3.40.50.150">
    <property type="entry name" value="Vaccinia Virus protein VP39"/>
    <property type="match status" value="1"/>
</dbReference>
<dbReference type="Proteomes" id="UP000217182">
    <property type="component" value="Chromosome"/>
</dbReference>
<dbReference type="SUPFAM" id="SSF53335">
    <property type="entry name" value="S-adenosyl-L-methionine-dependent methyltransferases"/>
    <property type="match status" value="1"/>
</dbReference>
<dbReference type="KEGG" id="gqu:AWC35_00780"/>
<keyword evidence="2" id="KW-1185">Reference proteome</keyword>
<evidence type="ECO:0000313" key="2">
    <source>
        <dbReference type="Proteomes" id="UP000217182"/>
    </source>
</evidence>
<dbReference type="AlphaFoldDB" id="A0A250AVM2"/>
<reference evidence="1 2" key="1">
    <citation type="submission" date="2016-01" db="EMBL/GenBank/DDBJ databases">
        <authorList>
            <person name="Oliw E.H."/>
        </authorList>
    </citation>
    <scope>NUCLEOTIDE SEQUENCE [LARGE SCALE GENOMIC DNA]</scope>
    <source>
        <strain evidence="1 2">FRB97</strain>
    </source>
</reference>
<evidence type="ECO:0008006" key="3">
    <source>
        <dbReference type="Google" id="ProtNLM"/>
    </source>
</evidence>
<dbReference type="InterPro" id="IPR029063">
    <property type="entry name" value="SAM-dependent_MTases_sf"/>
</dbReference>
<sequence length="207" mass="22974">MSNPWEKVSLSIYESHMKLDNVKQLQTLNEIMRGQLNNFPVETICILGVAGGNGLEHINPKKIQKAYGVDVNENYLSACAERYPELKNTLTLLNLDLGAANTTLPDSELVVANLLIEYIGLPAFTRLLNNDRIHYVSCVIQKNRGCDFVSESPYLDKLQDVASIHLDIEESTLEASMRAAGFGGIGQESTTLPNGKQFIRMDFQRGA</sequence>
<protein>
    <recommendedName>
        <fullName evidence="3">Methyltransferase type 11</fullName>
    </recommendedName>
</protein>
<gene>
    <name evidence="1" type="ORF">AWC35_00780</name>
</gene>
<name>A0A250AVM2_9GAMM</name>
<accession>A0A250AVM2</accession>
<proteinExistence type="predicted"/>
<dbReference type="RefSeq" id="WP_095844596.1">
    <property type="nucleotide sequence ID" value="NZ_CP014136.1"/>
</dbReference>
<dbReference type="EMBL" id="CP014136">
    <property type="protein sequence ID" value="ATA18000.1"/>
    <property type="molecule type" value="Genomic_DNA"/>
</dbReference>
<dbReference type="OrthoDB" id="9786043at2"/>